<feature type="domain" description="PD-(D/E)XK endonuclease-like" evidence="2">
    <location>
        <begin position="644"/>
        <end position="896"/>
    </location>
</feature>
<dbReference type="Proteomes" id="UP000662914">
    <property type="component" value="Chromosome"/>
</dbReference>
<dbReference type="InterPro" id="IPR027417">
    <property type="entry name" value="P-loop_NTPase"/>
</dbReference>
<sequence length="921" mass="99749">MPEAARPVVTQDFPLSADFAGHCARHVVDACRARLPDLSDILLVVPSPALAPELRRVLAAAAGRSLLLPRIATPAQLAADTHAGGQPDSLRQLSLYRLLRERGWFADGARWELCAELIALFDELNERAIGLPQDEAEFLGRLERAYEARGSQPLRFEAEVVHRLWRAEAAGPPGRHVAMTLALAALAGRAAAPMFMICEGEPRPLEAEFCRAWAQRQPATMFLPQRAGSGDPLMQALNLAWPIQTEEDPPPLAGRAETARATLPASPLAGRLRLIGAAGLEEEALAAVAEVRRWLAEGRSAIALVACDRVAARRARALLERDGILVQDETGWKLSTTRAAALVDAWLEVAAADAYHRDLLDLVKSPFVFGSLPEQARQAGLLQLEDGLARHNLAYGLARYEAALSRSAGHEAALGLIRRVAAARREMPRGGAPPAAWLDGLARSLGVLDALAGLESDAAGATLLELLRTRREELDAVPQRLTFGEWREWLNRELEQAAFIDRSIDSPLVMTHLAATRLRRFDAAILIGADRDNLAPTHARAVFGNLAVRRELGLSLPAEGVARLRDDLAGLIVSCGQVTATWQTLRGDEANLLSPELSLLAVLHTRAWGDDLRVPAAAAPAGETGERGGTAPPRPAAPMRVPPRLSASAYASLMACPYQFYVRRMLGLTEAEEVREALEKRDYGEFVHRILWRFHAAHPLLSGQSDEALAADLERLSRDVFAPEIEENFLEHAWLARWLERVPAYIGWQKTREAGGWRYAGGELDREIVLPLAGGGEAVLHGRLDRLDRRADGAEAVLDYKAQEARDLKRRLAEAGEDVQLACYALLQGARVDEAAYVAIDADKPVEVPLPEAKEMACAQGARLASVFDALMAGAALPAHGVDAVCAHCEARGLCRRDYHRPLLPAEGGGDGAPPAGGSRS</sequence>
<name>A0A809RLH3_9PROT</name>
<evidence type="ECO:0000256" key="1">
    <source>
        <dbReference type="SAM" id="MobiDB-lite"/>
    </source>
</evidence>
<evidence type="ECO:0000313" key="3">
    <source>
        <dbReference type="EMBL" id="BBO20342.1"/>
    </source>
</evidence>
<accession>A0A809RLH3</accession>
<gene>
    <name evidence="3" type="ORF">DSYM_10410</name>
</gene>
<dbReference type="Pfam" id="PF12705">
    <property type="entry name" value="PDDEXK_1"/>
    <property type="match status" value="1"/>
</dbReference>
<dbReference type="InterPro" id="IPR011604">
    <property type="entry name" value="PDDEXK-like_dom_sf"/>
</dbReference>
<organism evidence="3 4">
    <name type="scientific">Candidatus Desulfobacillus denitrificans</name>
    <dbReference type="NCBI Taxonomy" id="2608985"/>
    <lineage>
        <taxon>Bacteria</taxon>
        <taxon>Pseudomonadati</taxon>
        <taxon>Pseudomonadota</taxon>
        <taxon>Betaproteobacteria</taxon>
        <taxon>Candidatus Desulfobacillus</taxon>
    </lineage>
</organism>
<dbReference type="EMBL" id="AP021857">
    <property type="protein sequence ID" value="BBO20342.1"/>
    <property type="molecule type" value="Genomic_DNA"/>
</dbReference>
<dbReference type="SUPFAM" id="SSF52540">
    <property type="entry name" value="P-loop containing nucleoside triphosphate hydrolases"/>
    <property type="match status" value="1"/>
</dbReference>
<feature type="region of interest" description="Disordered" evidence="1">
    <location>
        <begin position="618"/>
        <end position="640"/>
    </location>
</feature>
<dbReference type="Gene3D" id="3.90.320.10">
    <property type="match status" value="1"/>
</dbReference>
<evidence type="ECO:0000313" key="4">
    <source>
        <dbReference type="Proteomes" id="UP000662914"/>
    </source>
</evidence>
<reference evidence="3" key="1">
    <citation type="journal article" name="DNA Res.">
        <title>The physiological potential of anammox bacteria as revealed by their core genome structure.</title>
        <authorList>
            <person name="Okubo T."/>
            <person name="Toyoda A."/>
            <person name="Fukuhara K."/>
            <person name="Uchiyama I."/>
            <person name="Harigaya Y."/>
            <person name="Kuroiwa M."/>
            <person name="Suzuki T."/>
            <person name="Murakami Y."/>
            <person name="Suwa Y."/>
            <person name="Takami H."/>
        </authorList>
    </citation>
    <scope>NUCLEOTIDE SEQUENCE</scope>
    <source>
        <strain evidence="3">317325-3</strain>
    </source>
</reference>
<dbReference type="KEGG" id="ddz:DSYM_10410"/>
<protein>
    <recommendedName>
        <fullName evidence="2">PD-(D/E)XK endonuclease-like domain-containing protein</fullName>
    </recommendedName>
</protein>
<evidence type="ECO:0000259" key="2">
    <source>
        <dbReference type="Pfam" id="PF12705"/>
    </source>
</evidence>
<dbReference type="InterPro" id="IPR038726">
    <property type="entry name" value="PDDEXK_AddAB-type"/>
</dbReference>
<proteinExistence type="predicted"/>
<dbReference type="AlphaFoldDB" id="A0A809RLH3"/>